<evidence type="ECO:0000256" key="3">
    <source>
        <dbReference type="ARBA" id="ARBA00022801"/>
    </source>
</evidence>
<dbReference type="FunFam" id="2.40.10.10:FF:000012">
    <property type="entry name" value="protease Do-like 9"/>
    <property type="match status" value="1"/>
</dbReference>
<dbReference type="PANTHER" id="PTHR45980">
    <property type="match status" value="1"/>
</dbReference>
<dbReference type="PANTHER" id="PTHR45980:SF19">
    <property type="entry name" value="PEPTIDASE DO-RELATED"/>
    <property type="match status" value="1"/>
</dbReference>
<accession>A0AAV6XIY4</accession>
<dbReference type="GO" id="GO:0004252">
    <property type="term" value="F:serine-type endopeptidase activity"/>
    <property type="evidence" value="ECO:0007669"/>
    <property type="project" value="TreeGrafter"/>
</dbReference>
<name>A0AAV6XIY4_9LAMI</name>
<evidence type="ECO:0000256" key="4">
    <source>
        <dbReference type="ARBA" id="ARBA00022825"/>
    </source>
</evidence>
<protein>
    <submittedName>
        <fullName evidence="5">Uncharacterized protein</fullName>
    </submittedName>
</protein>
<comment type="similarity">
    <text evidence="1">Belongs to the peptidase S1C family.</text>
</comment>
<evidence type="ECO:0000256" key="1">
    <source>
        <dbReference type="ARBA" id="ARBA00010541"/>
    </source>
</evidence>
<dbReference type="GO" id="GO:0006508">
    <property type="term" value="P:proteolysis"/>
    <property type="evidence" value="ECO:0007669"/>
    <property type="project" value="UniProtKB-KW"/>
</dbReference>
<comment type="caution">
    <text evidence="5">The sequence shown here is derived from an EMBL/GenBank/DDBJ whole genome shotgun (WGS) entry which is preliminary data.</text>
</comment>
<keyword evidence="2" id="KW-0645">Protease</keyword>
<gene>
    <name evidence="5" type="ORF">BUALT_Bualt07G0044800</name>
</gene>
<dbReference type="InterPro" id="IPR009003">
    <property type="entry name" value="Peptidase_S1_PA"/>
</dbReference>
<dbReference type="InterPro" id="IPR043504">
    <property type="entry name" value="Peptidase_S1_PA_chymotrypsin"/>
</dbReference>
<sequence>MNAHWVEHYTQVKLRKRVSVTKNVATVLAVGTHCNIGEGLEFVDWILFVFSYRSISEPMPVISIEFWRSVRLKLYYADAHCIHIFCWLIQSENDLNRRSNYLKMIYSNMSESENINGLVLDIPEKQRKEKKIVLALLTVDDDEFWEGVSPVEFGELPAFQNAVTFVGYSIGVDTISVTSGVLSQIKILSYVHGSNELLGLQIDTAINYGSAFNDKEYCVGIAFQSLKHEDVENIGYVISKPVIMHFIQDYKKNGIY</sequence>
<evidence type="ECO:0000313" key="6">
    <source>
        <dbReference type="Proteomes" id="UP000826271"/>
    </source>
</evidence>
<evidence type="ECO:0000256" key="2">
    <source>
        <dbReference type="ARBA" id="ARBA00022670"/>
    </source>
</evidence>
<dbReference type="EMBL" id="WHWC01000007">
    <property type="protein sequence ID" value="KAG8379020.1"/>
    <property type="molecule type" value="Genomic_DNA"/>
</dbReference>
<keyword evidence="3" id="KW-0378">Hydrolase</keyword>
<keyword evidence="4" id="KW-0720">Serine protease</keyword>
<dbReference type="AlphaFoldDB" id="A0AAV6XIY4"/>
<reference evidence="5" key="1">
    <citation type="submission" date="2019-10" db="EMBL/GenBank/DDBJ databases">
        <authorList>
            <person name="Zhang R."/>
            <person name="Pan Y."/>
            <person name="Wang J."/>
            <person name="Ma R."/>
            <person name="Yu S."/>
        </authorList>
    </citation>
    <scope>NUCLEOTIDE SEQUENCE</scope>
    <source>
        <strain evidence="5">LA-IB0</strain>
        <tissue evidence="5">Leaf</tissue>
    </source>
</reference>
<evidence type="ECO:0000313" key="5">
    <source>
        <dbReference type="EMBL" id="KAG8379020.1"/>
    </source>
</evidence>
<dbReference type="SUPFAM" id="SSF50494">
    <property type="entry name" value="Trypsin-like serine proteases"/>
    <property type="match status" value="1"/>
</dbReference>
<keyword evidence="6" id="KW-1185">Reference proteome</keyword>
<organism evidence="5 6">
    <name type="scientific">Buddleja alternifolia</name>
    <dbReference type="NCBI Taxonomy" id="168488"/>
    <lineage>
        <taxon>Eukaryota</taxon>
        <taxon>Viridiplantae</taxon>
        <taxon>Streptophyta</taxon>
        <taxon>Embryophyta</taxon>
        <taxon>Tracheophyta</taxon>
        <taxon>Spermatophyta</taxon>
        <taxon>Magnoliopsida</taxon>
        <taxon>eudicotyledons</taxon>
        <taxon>Gunneridae</taxon>
        <taxon>Pentapetalae</taxon>
        <taxon>asterids</taxon>
        <taxon>lamiids</taxon>
        <taxon>Lamiales</taxon>
        <taxon>Scrophulariaceae</taxon>
        <taxon>Buddlejeae</taxon>
        <taxon>Buddleja</taxon>
    </lineage>
</organism>
<dbReference type="Proteomes" id="UP000826271">
    <property type="component" value="Unassembled WGS sequence"/>
</dbReference>
<proteinExistence type="inferred from homology"/>
<dbReference type="Gene3D" id="2.40.10.10">
    <property type="entry name" value="Trypsin-like serine proteases"/>
    <property type="match status" value="1"/>
</dbReference>